<protein>
    <submittedName>
        <fullName evidence="2">Asparagine synthase</fullName>
    </submittedName>
</protein>
<accession>A0ABQ4F0I8</accession>
<name>A0ABQ4F0I8_9ACTN</name>
<gene>
    <name evidence="2" type="primary">asnB</name>
    <name evidence="2" type="ORF">Pma05_69920</name>
</gene>
<proteinExistence type="predicted"/>
<dbReference type="InterPro" id="IPR001962">
    <property type="entry name" value="Asn_synthase"/>
</dbReference>
<dbReference type="Pfam" id="PF00733">
    <property type="entry name" value="Asn_synthase"/>
    <property type="match status" value="1"/>
</dbReference>
<feature type="domain" description="Asparagine synthetase" evidence="1">
    <location>
        <begin position="219"/>
        <end position="604"/>
    </location>
</feature>
<sequence length="613" mass="65679">MVAVPDLASGLSWFVAVPDTDAGRALAEPLRQRVTGLRILTHASGRPWMLGRWADDEVAVAELGDRRLVALGEHRLAAGDLERRGAGARDAEQMCAALQGLPGSFHALAATPAGTAVHGSLSGYRRVYYVSVGEQTAAGDRADVLAGFNGAQVDEEALALRMLAPYAPWPIFWQPVWRGVHAVPPDERLLLDRGAAPRTVTRWRAPEPVLDLATAADRLRRALSEAVAVRAGAHDVIASDLSGMDSTSLCALAVHGGSRVVGLTCVSPDPLDDDLPWARRAAAELGSVIHEVVDGEANPLPYEGVLGAEDRFDEPTAAVLYRASFLAVSRRAAAHGARTRLTGFGGDELLTADPMMQLTLLTTHPWQAVRHLRLLRAAYRWRRRDTLRAVVDRRSYGRWMASLGKDLGRDLDGAGAAHARPLLGWGAPVATAPWLTADARAGLARALRERAVGAVPLSGDRGLHGRLAGVYAGAANARHLAQSTRRVGVTAALPYLDDQVLEACLSAHPAHVTSPRDYKPLIRAAMRGVVPPALLARDTKADTSIAADRGAHRHRDDLLALADDSRLAGHGLLDAAALRAAVRNPDDRTWYDLDQTLACETWLRTVEPAPAIR</sequence>
<dbReference type="Gene3D" id="3.40.50.620">
    <property type="entry name" value="HUPs"/>
    <property type="match status" value="1"/>
</dbReference>
<dbReference type="InterPro" id="IPR014729">
    <property type="entry name" value="Rossmann-like_a/b/a_fold"/>
</dbReference>
<comment type="caution">
    <text evidence="2">The sequence shown here is derived from an EMBL/GenBank/DDBJ whole genome shotgun (WGS) entry which is preliminary data.</text>
</comment>
<dbReference type="EMBL" id="BONX01000053">
    <property type="protein sequence ID" value="GIH00420.1"/>
    <property type="molecule type" value="Genomic_DNA"/>
</dbReference>
<reference evidence="2 3" key="1">
    <citation type="submission" date="2021-01" db="EMBL/GenBank/DDBJ databases">
        <title>Whole genome shotgun sequence of Plantactinospora mayteni NBRC 109088.</title>
        <authorList>
            <person name="Komaki H."/>
            <person name="Tamura T."/>
        </authorList>
    </citation>
    <scope>NUCLEOTIDE SEQUENCE [LARGE SCALE GENOMIC DNA]</scope>
    <source>
        <strain evidence="2 3">NBRC 109088</strain>
    </source>
</reference>
<organism evidence="2 3">
    <name type="scientific">Plantactinospora mayteni</name>
    <dbReference type="NCBI Taxonomy" id="566021"/>
    <lineage>
        <taxon>Bacteria</taxon>
        <taxon>Bacillati</taxon>
        <taxon>Actinomycetota</taxon>
        <taxon>Actinomycetes</taxon>
        <taxon>Micromonosporales</taxon>
        <taxon>Micromonosporaceae</taxon>
        <taxon>Plantactinospora</taxon>
    </lineage>
</organism>
<dbReference type="Proteomes" id="UP000621500">
    <property type="component" value="Unassembled WGS sequence"/>
</dbReference>
<dbReference type="RefSeq" id="WP_203861732.1">
    <property type="nucleotide sequence ID" value="NZ_BAAAZQ010000023.1"/>
</dbReference>
<evidence type="ECO:0000259" key="1">
    <source>
        <dbReference type="Pfam" id="PF00733"/>
    </source>
</evidence>
<keyword evidence="3" id="KW-1185">Reference proteome</keyword>
<evidence type="ECO:0000313" key="2">
    <source>
        <dbReference type="EMBL" id="GIH00420.1"/>
    </source>
</evidence>
<dbReference type="SUPFAM" id="SSF52402">
    <property type="entry name" value="Adenine nucleotide alpha hydrolases-like"/>
    <property type="match status" value="1"/>
</dbReference>
<evidence type="ECO:0000313" key="3">
    <source>
        <dbReference type="Proteomes" id="UP000621500"/>
    </source>
</evidence>